<dbReference type="PRINTS" id="PR00081">
    <property type="entry name" value="GDHRDH"/>
</dbReference>
<dbReference type="GeneID" id="188051"/>
<evidence type="ECO:0000313" key="4">
    <source>
        <dbReference type="WormBase" id="T04B2.6"/>
    </source>
</evidence>
<dbReference type="InterPro" id="IPR051468">
    <property type="entry name" value="Fungal_SecMetab_SDRs"/>
</dbReference>
<evidence type="ECO:0000256" key="1">
    <source>
        <dbReference type="RuleBase" id="RU000363"/>
    </source>
</evidence>
<dbReference type="FunCoup" id="D3KFT5">
    <property type="interactions" value="96"/>
</dbReference>
<reference evidence="2 3" key="1">
    <citation type="journal article" date="1998" name="Science">
        <title>Genome sequence of the nematode C. elegans: a platform for investigating biology.</title>
        <authorList>
            <consortium name="The C. elegans sequencing consortium"/>
            <person name="Sulson J.E."/>
            <person name="Waterston R."/>
        </authorList>
    </citation>
    <scope>NUCLEOTIDE SEQUENCE [LARGE SCALE GENOMIC DNA]</scope>
    <source>
        <strain evidence="2 3">Bristol N2</strain>
    </source>
</reference>
<dbReference type="OrthoDB" id="7289984at2759"/>
<dbReference type="OMA" id="ITELFAW"/>
<sequence length="254" mass="27250">MAPKTVFITGANRGIGLGIVRKLLKVSEIEVIIAGARNLEAANELRELAKADNRLHAITVDVANDERLANSVKQVESLVGDRGLNLLINNAGCYELYETTDSPSRKASLKCFDVNAVGSLMASQLFLPLLKKAAAHTHITGLSASRAAILNIGSDCSSQFLNGTPTVNDVSIAYKMSKVAMLSFARSLASDFRTLNIPVLIATIHPGWVLTEMGGSDAEITVEESATDIVDSIERLNTSHQGGLFERKLTPMPF</sequence>
<organism evidence="2 3">
    <name type="scientific">Caenorhabditis elegans</name>
    <dbReference type="NCBI Taxonomy" id="6239"/>
    <lineage>
        <taxon>Eukaryota</taxon>
        <taxon>Metazoa</taxon>
        <taxon>Ecdysozoa</taxon>
        <taxon>Nematoda</taxon>
        <taxon>Chromadorea</taxon>
        <taxon>Rhabditida</taxon>
        <taxon>Rhabditina</taxon>
        <taxon>Rhabditomorpha</taxon>
        <taxon>Rhabditoidea</taxon>
        <taxon>Rhabditidae</taxon>
        <taxon>Peloderinae</taxon>
        <taxon>Caenorhabditis</taxon>
    </lineage>
</organism>
<comment type="similarity">
    <text evidence="1">Belongs to the short-chain dehydrogenases/reductases (SDR) family.</text>
</comment>
<dbReference type="PRINTS" id="PR00080">
    <property type="entry name" value="SDRFAMILY"/>
</dbReference>
<dbReference type="Gene3D" id="3.40.50.720">
    <property type="entry name" value="NAD(P)-binding Rossmann-like Domain"/>
    <property type="match status" value="1"/>
</dbReference>
<name>D3KFT5_CAEEL</name>
<evidence type="ECO:0000313" key="2">
    <source>
        <dbReference type="EMBL" id="CBJ25094.1"/>
    </source>
</evidence>
<dbReference type="Bgee" id="WBGene00011424">
    <property type="expression patterns" value="Expressed in adult organism and 1 other cell type or tissue"/>
</dbReference>
<dbReference type="InterPro" id="IPR036291">
    <property type="entry name" value="NAD(P)-bd_dom_sf"/>
</dbReference>
<dbReference type="EMBL" id="BX284604">
    <property type="protein sequence ID" value="CBJ25094.1"/>
    <property type="molecule type" value="Genomic_DNA"/>
</dbReference>
<proteinExistence type="inferred from homology"/>
<keyword evidence="3" id="KW-1185">Reference proteome</keyword>
<dbReference type="PeptideAtlas" id="D3KFT5"/>
<gene>
    <name evidence="2 4" type="primary">dhs-31</name>
    <name evidence="2" type="ORF">CELE_T04B2.6</name>
    <name evidence="4" type="ORF">T04B2.6</name>
</gene>
<dbReference type="Pfam" id="PF00106">
    <property type="entry name" value="adh_short"/>
    <property type="match status" value="1"/>
</dbReference>
<dbReference type="InterPro" id="IPR002347">
    <property type="entry name" value="SDR_fam"/>
</dbReference>
<dbReference type="STRING" id="6239.T04B2.6.1"/>
<dbReference type="CTD" id="188051"/>
<dbReference type="SUPFAM" id="SSF51735">
    <property type="entry name" value="NAD(P)-binding Rossmann-fold domains"/>
    <property type="match status" value="1"/>
</dbReference>
<dbReference type="PaxDb" id="6239-T04B2.6a"/>
<protein>
    <submittedName>
        <fullName evidence="2">C-factor</fullName>
    </submittedName>
</protein>
<dbReference type="InParanoid" id="D3KFT5"/>
<dbReference type="RefSeq" id="NP_001255457.1">
    <property type="nucleotide sequence ID" value="NM_001268528.3"/>
</dbReference>
<dbReference type="Proteomes" id="UP000001940">
    <property type="component" value="Chromosome IV"/>
</dbReference>
<dbReference type="PANTHER" id="PTHR43544">
    <property type="entry name" value="SHORT-CHAIN DEHYDROGENASE/REDUCTASE"/>
    <property type="match status" value="1"/>
</dbReference>
<dbReference type="HOGENOM" id="CLU_010194_9_1_1"/>
<dbReference type="AlphaFoldDB" id="D3KFT5"/>
<evidence type="ECO:0000313" key="3">
    <source>
        <dbReference type="Proteomes" id="UP000001940"/>
    </source>
</evidence>
<dbReference type="AGR" id="WB:WBGene00011424"/>
<dbReference type="eggNOG" id="KOG1611">
    <property type="taxonomic scope" value="Eukaryota"/>
</dbReference>
<dbReference type="GO" id="GO:0005737">
    <property type="term" value="C:cytoplasm"/>
    <property type="evidence" value="ECO:0000318"/>
    <property type="project" value="GO_Central"/>
</dbReference>
<dbReference type="GO" id="GO:0016491">
    <property type="term" value="F:oxidoreductase activity"/>
    <property type="evidence" value="ECO:0000318"/>
    <property type="project" value="GO_Central"/>
</dbReference>
<dbReference type="WormBase" id="T04B2.6">
    <property type="protein sequence ID" value="CE44481"/>
    <property type="gene ID" value="WBGene00011424"/>
    <property type="gene designation" value="dhs-31"/>
</dbReference>
<accession>D3KFT5</accession>
<dbReference type="SMR" id="D3KFT5"/>
<dbReference type="PANTHER" id="PTHR43544:SF5">
    <property type="entry name" value="C-FACTOR-RELATED"/>
    <property type="match status" value="1"/>
</dbReference>
<dbReference type="KEGG" id="cel:CELE_T04B2.6"/>